<dbReference type="EMBL" id="CP039347">
    <property type="protein sequence ID" value="QCD88257.1"/>
    <property type="molecule type" value="Genomic_DNA"/>
</dbReference>
<feature type="compositionally biased region" description="Basic and acidic residues" evidence="1">
    <location>
        <begin position="18"/>
        <end position="28"/>
    </location>
</feature>
<evidence type="ECO:0000313" key="3">
    <source>
        <dbReference type="Proteomes" id="UP000501690"/>
    </source>
</evidence>
<evidence type="ECO:0000256" key="1">
    <source>
        <dbReference type="SAM" id="MobiDB-lite"/>
    </source>
</evidence>
<feature type="compositionally biased region" description="Basic and acidic residues" evidence="1">
    <location>
        <begin position="65"/>
        <end position="76"/>
    </location>
</feature>
<name>A0A4D6LI61_VIGUN</name>
<proteinExistence type="predicted"/>
<feature type="region of interest" description="Disordered" evidence="1">
    <location>
        <begin position="1"/>
        <end position="101"/>
    </location>
</feature>
<reference evidence="2 3" key="1">
    <citation type="submission" date="2019-04" db="EMBL/GenBank/DDBJ databases">
        <title>An improved genome assembly and genetic linkage map for asparagus bean, Vigna unguiculata ssp. sesquipedialis.</title>
        <authorList>
            <person name="Xia Q."/>
            <person name="Zhang R."/>
            <person name="Dong Y."/>
        </authorList>
    </citation>
    <scope>NUCLEOTIDE SEQUENCE [LARGE SCALE GENOMIC DNA]</scope>
    <source>
        <tissue evidence="2">Leaf</tissue>
    </source>
</reference>
<dbReference type="AlphaFoldDB" id="A0A4D6LI61"/>
<dbReference type="Proteomes" id="UP000501690">
    <property type="component" value="Linkage Group LG3"/>
</dbReference>
<keyword evidence="3" id="KW-1185">Reference proteome</keyword>
<feature type="compositionally biased region" description="Acidic residues" evidence="1">
    <location>
        <begin position="29"/>
        <end position="44"/>
    </location>
</feature>
<gene>
    <name evidence="2" type="ORF">DEO72_LG3g2799</name>
</gene>
<feature type="compositionally biased region" description="Acidic residues" evidence="1">
    <location>
        <begin position="7"/>
        <end position="17"/>
    </location>
</feature>
<feature type="compositionally biased region" description="Polar residues" evidence="1">
    <location>
        <begin position="46"/>
        <end position="59"/>
    </location>
</feature>
<feature type="compositionally biased region" description="Acidic residues" evidence="1">
    <location>
        <begin position="77"/>
        <end position="87"/>
    </location>
</feature>
<sequence>MRRVDNQDESNELDDQDEHDKPNDREGLDELDDQDGPDGPDDQDGSNNPNRPSETNNPHMSGKPDNPDRLGMLDDRDGSDEPNDQDGSDGPNDQDWTDGLDDQLNVPLHLFALIPFTPSNQRTTTSILTHLFSCCSKQVRRISSGLPFLAKPPSFQRVAGGPSLWTRSVIDAKGTYPGSGWVNTPCAQNSVEFGNRHKCKLPRAPMSLT</sequence>
<protein>
    <submittedName>
        <fullName evidence="2">Uncharacterized protein</fullName>
    </submittedName>
</protein>
<evidence type="ECO:0000313" key="2">
    <source>
        <dbReference type="EMBL" id="QCD88257.1"/>
    </source>
</evidence>
<accession>A0A4D6LI61</accession>
<organism evidence="2 3">
    <name type="scientific">Vigna unguiculata</name>
    <name type="common">Cowpea</name>
    <dbReference type="NCBI Taxonomy" id="3917"/>
    <lineage>
        <taxon>Eukaryota</taxon>
        <taxon>Viridiplantae</taxon>
        <taxon>Streptophyta</taxon>
        <taxon>Embryophyta</taxon>
        <taxon>Tracheophyta</taxon>
        <taxon>Spermatophyta</taxon>
        <taxon>Magnoliopsida</taxon>
        <taxon>eudicotyledons</taxon>
        <taxon>Gunneridae</taxon>
        <taxon>Pentapetalae</taxon>
        <taxon>rosids</taxon>
        <taxon>fabids</taxon>
        <taxon>Fabales</taxon>
        <taxon>Fabaceae</taxon>
        <taxon>Papilionoideae</taxon>
        <taxon>50 kb inversion clade</taxon>
        <taxon>NPAAA clade</taxon>
        <taxon>indigoferoid/millettioid clade</taxon>
        <taxon>Phaseoleae</taxon>
        <taxon>Vigna</taxon>
    </lineage>
</organism>